<dbReference type="PANTHER" id="PTHR48063:SF93">
    <property type="entry name" value="LEUCINE-RICH REPEAT-CONTAINING N-TERMINAL PLANT-TYPE DOMAIN-CONTAINING PROTEIN"/>
    <property type="match status" value="1"/>
</dbReference>
<keyword evidence="7" id="KW-1133">Transmembrane helix</keyword>
<comment type="subcellular location">
    <subcellularLocation>
        <location evidence="1">Membrane</location>
        <topology evidence="1">Single-pass type I membrane protein</topology>
    </subcellularLocation>
</comment>
<evidence type="ECO:0000256" key="2">
    <source>
        <dbReference type="ARBA" id="ARBA00022553"/>
    </source>
</evidence>
<dbReference type="Pfam" id="PF08263">
    <property type="entry name" value="LRRNT_2"/>
    <property type="match status" value="1"/>
</dbReference>
<dbReference type="InterPro" id="IPR001611">
    <property type="entry name" value="Leu-rich_rpt"/>
</dbReference>
<reference evidence="12" key="1">
    <citation type="journal article" date="2018" name="DNA Res.">
        <title>Multiple hybrid de novo genome assembly of finger millet, an orphan allotetraploid crop.</title>
        <authorList>
            <person name="Hatakeyama M."/>
            <person name="Aluri S."/>
            <person name="Balachadran M.T."/>
            <person name="Sivarajan S.R."/>
            <person name="Patrignani A."/>
            <person name="Gruter S."/>
            <person name="Poveda L."/>
            <person name="Shimizu-Inatsugi R."/>
            <person name="Baeten J."/>
            <person name="Francoijs K.J."/>
            <person name="Nataraja K.N."/>
            <person name="Reddy Y.A.N."/>
            <person name="Phadnis S."/>
            <person name="Ravikumar R.L."/>
            <person name="Schlapbach R."/>
            <person name="Sreeman S.M."/>
            <person name="Shimizu K.K."/>
        </authorList>
    </citation>
    <scope>NUCLEOTIDE SEQUENCE</scope>
</reference>
<dbReference type="InterPro" id="IPR032675">
    <property type="entry name" value="LRR_dom_sf"/>
</dbReference>
<dbReference type="FunFam" id="3.80.10.10:FF:000722">
    <property type="entry name" value="Leucine-rich repeat receptor-like protein kinase"/>
    <property type="match status" value="1"/>
</dbReference>
<organism evidence="12 13">
    <name type="scientific">Eleusine coracana subsp. coracana</name>
    <dbReference type="NCBI Taxonomy" id="191504"/>
    <lineage>
        <taxon>Eukaryota</taxon>
        <taxon>Viridiplantae</taxon>
        <taxon>Streptophyta</taxon>
        <taxon>Embryophyta</taxon>
        <taxon>Tracheophyta</taxon>
        <taxon>Spermatophyta</taxon>
        <taxon>Magnoliopsida</taxon>
        <taxon>Liliopsida</taxon>
        <taxon>Poales</taxon>
        <taxon>Poaceae</taxon>
        <taxon>PACMAD clade</taxon>
        <taxon>Chloridoideae</taxon>
        <taxon>Cynodonteae</taxon>
        <taxon>Eleusininae</taxon>
        <taxon>Eleusine</taxon>
    </lineage>
</organism>
<protein>
    <recommendedName>
        <fullName evidence="11">Leucine-rich repeat-containing N-terminal plant-type domain-containing protein</fullName>
    </recommendedName>
</protein>
<dbReference type="GO" id="GO:0016020">
    <property type="term" value="C:membrane"/>
    <property type="evidence" value="ECO:0007669"/>
    <property type="project" value="UniProtKB-SubCell"/>
</dbReference>
<dbReference type="EMBL" id="BQKI01000073">
    <property type="protein sequence ID" value="GJN18462.1"/>
    <property type="molecule type" value="Genomic_DNA"/>
</dbReference>
<dbReference type="PANTHER" id="PTHR48063">
    <property type="entry name" value="LRR RECEPTOR-LIKE KINASE"/>
    <property type="match status" value="1"/>
</dbReference>
<feature type="chain" id="PRO_5044022734" description="Leucine-rich repeat-containing N-terminal plant-type domain-containing protein" evidence="10">
    <location>
        <begin position="25"/>
        <end position="369"/>
    </location>
</feature>
<evidence type="ECO:0000313" key="13">
    <source>
        <dbReference type="Proteomes" id="UP001054889"/>
    </source>
</evidence>
<dbReference type="InterPro" id="IPR013210">
    <property type="entry name" value="LRR_N_plant-typ"/>
</dbReference>
<name>A0AAV5E7N9_ELECO</name>
<evidence type="ECO:0000313" key="12">
    <source>
        <dbReference type="EMBL" id="GJN18462.1"/>
    </source>
</evidence>
<gene>
    <name evidence="12" type="primary">gb05627</name>
    <name evidence="12" type="ORF">PR202_gb05627</name>
</gene>
<sequence>MAVLKILWFSILTICCLPFIPTQSTTIEPAHVVASTRSSNTSSIRCIPRERDALLAIRAGLTDPGNYLSSWQGEDCCEWKGVRCSNRTSHAVELALRGLADVNSSIGLREGRLNSSLLGLRHLRILDLRGNNFNGTPIPKFIGEFKNLRYLYLSNANFGGQVPPQIGNLSKLIYLDMNSIFQDLYTIYSTDLAWLSRLTELHYLDLSRMDLSAAVDWAHVVNKLPSLVTLNLRFCMLRNGIPSPEHVNLTSLESLDLFGPITEEIGKLAALKNLNLSWNHLNGTIPDSIGDVHSLESLDLSHNEFGGKIPANLSNLLSLTRLNLSYNNLTGGIPSGNQLQTLVDQASIYIGNPGLCGPPLSKICSEELI</sequence>
<accession>A0AAV5E7N9</accession>
<keyword evidence="8" id="KW-0472">Membrane</keyword>
<feature type="signal peptide" evidence="10">
    <location>
        <begin position="1"/>
        <end position="24"/>
    </location>
</feature>
<evidence type="ECO:0000256" key="4">
    <source>
        <dbReference type="ARBA" id="ARBA00022692"/>
    </source>
</evidence>
<dbReference type="Gene3D" id="3.80.10.10">
    <property type="entry name" value="Ribonuclease Inhibitor"/>
    <property type="match status" value="1"/>
</dbReference>
<reference evidence="12" key="2">
    <citation type="submission" date="2021-12" db="EMBL/GenBank/DDBJ databases">
        <title>Resequencing data analysis of finger millet.</title>
        <authorList>
            <person name="Hatakeyama M."/>
            <person name="Aluri S."/>
            <person name="Balachadran M.T."/>
            <person name="Sivarajan S.R."/>
            <person name="Poveda L."/>
            <person name="Shimizu-Inatsugi R."/>
            <person name="Schlapbach R."/>
            <person name="Sreeman S.M."/>
            <person name="Shimizu K.K."/>
        </authorList>
    </citation>
    <scope>NUCLEOTIDE SEQUENCE</scope>
</reference>
<feature type="domain" description="Leucine-rich repeat-containing N-terminal plant-type" evidence="11">
    <location>
        <begin position="49"/>
        <end position="85"/>
    </location>
</feature>
<keyword evidence="4" id="KW-0812">Transmembrane</keyword>
<keyword evidence="13" id="KW-1185">Reference proteome</keyword>
<evidence type="ECO:0000256" key="1">
    <source>
        <dbReference type="ARBA" id="ARBA00004479"/>
    </source>
</evidence>
<evidence type="ECO:0000256" key="10">
    <source>
        <dbReference type="SAM" id="SignalP"/>
    </source>
</evidence>
<evidence type="ECO:0000256" key="3">
    <source>
        <dbReference type="ARBA" id="ARBA00022614"/>
    </source>
</evidence>
<proteinExistence type="predicted"/>
<dbReference type="Pfam" id="PF00560">
    <property type="entry name" value="LRR_1"/>
    <property type="match status" value="2"/>
</dbReference>
<dbReference type="AlphaFoldDB" id="A0AAV5E7N9"/>
<keyword evidence="9" id="KW-0325">Glycoprotein</keyword>
<evidence type="ECO:0000256" key="8">
    <source>
        <dbReference type="ARBA" id="ARBA00023136"/>
    </source>
</evidence>
<evidence type="ECO:0000256" key="5">
    <source>
        <dbReference type="ARBA" id="ARBA00022729"/>
    </source>
</evidence>
<dbReference type="Pfam" id="PF13855">
    <property type="entry name" value="LRR_8"/>
    <property type="match status" value="1"/>
</dbReference>
<evidence type="ECO:0000256" key="9">
    <source>
        <dbReference type="ARBA" id="ARBA00023180"/>
    </source>
</evidence>
<keyword evidence="2" id="KW-0597">Phosphoprotein</keyword>
<dbReference type="InterPro" id="IPR046956">
    <property type="entry name" value="RLP23-like"/>
</dbReference>
<evidence type="ECO:0000256" key="7">
    <source>
        <dbReference type="ARBA" id="ARBA00022989"/>
    </source>
</evidence>
<keyword evidence="3" id="KW-0433">Leucine-rich repeat</keyword>
<dbReference type="SUPFAM" id="SSF52058">
    <property type="entry name" value="L domain-like"/>
    <property type="match status" value="1"/>
</dbReference>
<keyword evidence="5 10" id="KW-0732">Signal</keyword>
<keyword evidence="6" id="KW-0677">Repeat</keyword>
<evidence type="ECO:0000256" key="6">
    <source>
        <dbReference type="ARBA" id="ARBA00022737"/>
    </source>
</evidence>
<dbReference type="Proteomes" id="UP001054889">
    <property type="component" value="Unassembled WGS sequence"/>
</dbReference>
<comment type="caution">
    <text evidence="12">The sequence shown here is derived from an EMBL/GenBank/DDBJ whole genome shotgun (WGS) entry which is preliminary data.</text>
</comment>
<evidence type="ECO:0000259" key="11">
    <source>
        <dbReference type="Pfam" id="PF08263"/>
    </source>
</evidence>